<proteinExistence type="predicted"/>
<protein>
    <submittedName>
        <fullName evidence="2">Uncharacterized protein</fullName>
    </submittedName>
</protein>
<organism evidence="2">
    <name type="scientific">Triticum urartu</name>
    <name type="common">Red wild einkorn</name>
    <name type="synonym">Crithodium urartu</name>
    <dbReference type="NCBI Taxonomy" id="4572"/>
    <lineage>
        <taxon>Eukaryota</taxon>
        <taxon>Viridiplantae</taxon>
        <taxon>Streptophyta</taxon>
        <taxon>Embryophyta</taxon>
        <taxon>Tracheophyta</taxon>
        <taxon>Spermatophyta</taxon>
        <taxon>Magnoliopsida</taxon>
        <taxon>Liliopsida</taxon>
        <taxon>Poales</taxon>
        <taxon>Poaceae</taxon>
        <taxon>BOP clade</taxon>
        <taxon>Pooideae</taxon>
        <taxon>Triticodae</taxon>
        <taxon>Triticeae</taxon>
        <taxon>Triticinae</taxon>
        <taxon>Triticum</taxon>
    </lineage>
</organism>
<sequence length="146" mass="15193">MENGARRGIDCQSVVRASLTDDQLSLSQYAADNHAAQAATSSASPAREHQHRSESAGVLHISYSLTDDAPLTVMDHTRYTQQQSAVAPYGYGAPSAAPARHDDSGGGGMGLMGAAVGGMMLGIGEGVGDMHNRRLRDGHGRLLACC</sequence>
<reference evidence="2" key="1">
    <citation type="journal article" date="2013" name="Nature">
        <title>Draft genome of the wheat A-genome progenitor Triticum urartu.</title>
        <authorList>
            <person name="Ling H.Q."/>
            <person name="Zhao S."/>
            <person name="Liu D."/>
            <person name="Wang J."/>
            <person name="Sun H."/>
            <person name="Zhang C."/>
            <person name="Fan H."/>
            <person name="Li D."/>
            <person name="Dong L."/>
            <person name="Tao Y."/>
            <person name="Gao C."/>
            <person name="Wu H."/>
            <person name="Li Y."/>
            <person name="Cui Y."/>
            <person name="Guo X."/>
            <person name="Zheng S."/>
            <person name="Wang B."/>
            <person name="Yu K."/>
            <person name="Liang Q."/>
            <person name="Yang W."/>
            <person name="Lou X."/>
            <person name="Chen J."/>
            <person name="Feng M."/>
            <person name="Jian J."/>
            <person name="Zhang X."/>
            <person name="Luo G."/>
            <person name="Jiang Y."/>
            <person name="Liu J."/>
            <person name="Wang Z."/>
            <person name="Sha Y."/>
            <person name="Zhang B."/>
            <person name="Wu H."/>
            <person name="Tang D."/>
            <person name="Shen Q."/>
            <person name="Xue P."/>
            <person name="Zou S."/>
            <person name="Wang X."/>
            <person name="Liu X."/>
            <person name="Wang F."/>
            <person name="Yang Y."/>
            <person name="An X."/>
            <person name="Dong Z."/>
            <person name="Zhang K."/>
            <person name="Zhang X."/>
            <person name="Luo M.C."/>
            <person name="Dvorak J."/>
            <person name="Tong Y."/>
            <person name="Wang J."/>
            <person name="Yang H."/>
            <person name="Li Z."/>
            <person name="Wang D."/>
            <person name="Zhang A."/>
            <person name="Wang J."/>
        </authorList>
    </citation>
    <scope>NUCLEOTIDE SEQUENCE</scope>
</reference>
<dbReference type="AlphaFoldDB" id="M7YZR3"/>
<name>M7YZR3_TRIUA</name>
<feature type="compositionally biased region" description="Low complexity" evidence="1">
    <location>
        <begin position="36"/>
        <end position="45"/>
    </location>
</feature>
<gene>
    <name evidence="2" type="ORF">TRIUR3_13767</name>
</gene>
<evidence type="ECO:0000256" key="1">
    <source>
        <dbReference type="SAM" id="MobiDB-lite"/>
    </source>
</evidence>
<feature type="region of interest" description="Disordered" evidence="1">
    <location>
        <begin position="36"/>
        <end position="55"/>
    </location>
</feature>
<dbReference type="STRING" id="4572.M7YZR3"/>
<evidence type="ECO:0000313" key="2">
    <source>
        <dbReference type="EMBL" id="EMS45530.1"/>
    </source>
</evidence>
<accession>M7YZR3</accession>
<dbReference type="EMBL" id="KD285972">
    <property type="protein sequence ID" value="EMS45530.1"/>
    <property type="molecule type" value="Genomic_DNA"/>
</dbReference>